<comment type="caution">
    <text evidence="2">The sequence shown here is derived from an EMBL/GenBank/DDBJ whole genome shotgun (WGS) entry which is preliminary data.</text>
</comment>
<proteinExistence type="predicted"/>
<accession>A0ABN3R522</accession>
<dbReference type="Proteomes" id="UP001500994">
    <property type="component" value="Unassembled WGS sequence"/>
</dbReference>
<organism evidence="2 3">
    <name type="scientific">Streptomyces lunalinharesii</name>
    <dbReference type="NCBI Taxonomy" id="333384"/>
    <lineage>
        <taxon>Bacteria</taxon>
        <taxon>Bacillati</taxon>
        <taxon>Actinomycetota</taxon>
        <taxon>Actinomycetes</taxon>
        <taxon>Kitasatosporales</taxon>
        <taxon>Streptomycetaceae</taxon>
        <taxon>Streptomyces</taxon>
    </lineage>
</organism>
<feature type="region of interest" description="Disordered" evidence="1">
    <location>
        <begin position="1"/>
        <end position="78"/>
    </location>
</feature>
<feature type="compositionally biased region" description="Polar residues" evidence="1">
    <location>
        <begin position="14"/>
        <end position="30"/>
    </location>
</feature>
<evidence type="ECO:0000313" key="3">
    <source>
        <dbReference type="Proteomes" id="UP001500994"/>
    </source>
</evidence>
<gene>
    <name evidence="2" type="ORF">GCM10009864_01950</name>
</gene>
<keyword evidence="3" id="KW-1185">Reference proteome</keyword>
<protein>
    <submittedName>
        <fullName evidence="2">Uncharacterized protein</fullName>
    </submittedName>
</protein>
<evidence type="ECO:0000256" key="1">
    <source>
        <dbReference type="SAM" id="MobiDB-lite"/>
    </source>
</evidence>
<dbReference type="EMBL" id="BAAARK010000001">
    <property type="protein sequence ID" value="GAA2643937.1"/>
    <property type="molecule type" value="Genomic_DNA"/>
</dbReference>
<sequence length="78" mass="8265">MRPAPTVKDRPSKTGVSSGQEKVSWEQMTEASDMGGPRGKSGQGAPRGNRDAEATARRALRLRQGKGDDEITTTAALP</sequence>
<reference evidence="2 3" key="1">
    <citation type="journal article" date="2019" name="Int. J. Syst. Evol. Microbiol.">
        <title>The Global Catalogue of Microorganisms (GCM) 10K type strain sequencing project: providing services to taxonomists for standard genome sequencing and annotation.</title>
        <authorList>
            <consortium name="The Broad Institute Genomics Platform"/>
            <consortium name="The Broad Institute Genome Sequencing Center for Infectious Disease"/>
            <person name="Wu L."/>
            <person name="Ma J."/>
        </authorList>
    </citation>
    <scope>NUCLEOTIDE SEQUENCE [LARGE SCALE GENOMIC DNA]</scope>
    <source>
        <strain evidence="2 3">JCM 16374</strain>
    </source>
</reference>
<name>A0ABN3R522_9ACTN</name>
<evidence type="ECO:0000313" key="2">
    <source>
        <dbReference type="EMBL" id="GAA2643937.1"/>
    </source>
</evidence>